<accession>A0A2T0W977</accession>
<protein>
    <submittedName>
        <fullName evidence="2">Uncharacterized protein</fullName>
    </submittedName>
</protein>
<dbReference type="RefSeq" id="WP_211295412.1">
    <property type="nucleotide sequence ID" value="NZ_PVTO01000005.1"/>
</dbReference>
<feature type="region of interest" description="Disordered" evidence="1">
    <location>
        <begin position="1"/>
        <end position="23"/>
    </location>
</feature>
<reference evidence="2 3" key="1">
    <citation type="submission" date="2018-03" db="EMBL/GenBank/DDBJ databases">
        <title>Genomic Encyclopedia of Archaeal and Bacterial Type Strains, Phase II (KMG-II): from individual species to whole genera.</title>
        <authorList>
            <person name="Goeker M."/>
        </authorList>
    </citation>
    <scope>NUCLEOTIDE SEQUENCE [LARGE SCALE GENOMIC DNA]</scope>
    <source>
        <strain evidence="2 3">DSM 13175</strain>
    </source>
</reference>
<feature type="compositionally biased region" description="Basic residues" evidence="1">
    <location>
        <begin position="1"/>
        <end position="14"/>
    </location>
</feature>
<evidence type="ECO:0000256" key="1">
    <source>
        <dbReference type="SAM" id="MobiDB-lite"/>
    </source>
</evidence>
<proteinExistence type="predicted"/>
<dbReference type="Proteomes" id="UP000238205">
    <property type="component" value="Unassembled WGS sequence"/>
</dbReference>
<dbReference type="AlphaFoldDB" id="A0A2T0W977"/>
<gene>
    <name evidence="2" type="ORF">CLV38_10545</name>
</gene>
<evidence type="ECO:0000313" key="3">
    <source>
        <dbReference type="Proteomes" id="UP000238205"/>
    </source>
</evidence>
<organism evidence="2 3">
    <name type="scientific">Alkalibacterium olivapovliticus</name>
    <dbReference type="NCBI Taxonomy" id="99907"/>
    <lineage>
        <taxon>Bacteria</taxon>
        <taxon>Bacillati</taxon>
        <taxon>Bacillota</taxon>
        <taxon>Bacilli</taxon>
        <taxon>Lactobacillales</taxon>
        <taxon>Carnobacteriaceae</taxon>
        <taxon>Alkalibacterium</taxon>
    </lineage>
</organism>
<sequence length="69" mass="8295">MDIKKQKHEKKRRPTREETEFDRRLESERLLAKKLRKEEVSARKEAIKNRKPFKGLSIKPTVSLFDEEG</sequence>
<comment type="caution">
    <text evidence="2">The sequence shown here is derived from an EMBL/GenBank/DDBJ whole genome shotgun (WGS) entry which is preliminary data.</text>
</comment>
<evidence type="ECO:0000313" key="2">
    <source>
        <dbReference type="EMBL" id="PRY83265.1"/>
    </source>
</evidence>
<keyword evidence="3" id="KW-1185">Reference proteome</keyword>
<dbReference type="EMBL" id="PVTO01000005">
    <property type="protein sequence ID" value="PRY83265.1"/>
    <property type="molecule type" value="Genomic_DNA"/>
</dbReference>
<name>A0A2T0W977_9LACT</name>